<gene>
    <name evidence="2" type="ORF">CHC_T00002433001</name>
</gene>
<accession>R7Q7N4</accession>
<dbReference type="GeneID" id="17321384"/>
<dbReference type="KEGG" id="ccp:CHC_T00002433001"/>
<dbReference type="RefSeq" id="XP_005713667.1">
    <property type="nucleotide sequence ID" value="XM_005713610.1"/>
</dbReference>
<dbReference type="Proteomes" id="UP000012073">
    <property type="component" value="Unassembled WGS sequence"/>
</dbReference>
<reference evidence="3" key="1">
    <citation type="journal article" date="2013" name="Proc. Natl. Acad. Sci. U.S.A.">
        <title>Genome structure and metabolic features in the red seaweed Chondrus crispus shed light on evolution of the Archaeplastida.</title>
        <authorList>
            <person name="Collen J."/>
            <person name="Porcel B."/>
            <person name="Carre W."/>
            <person name="Ball S.G."/>
            <person name="Chaparro C."/>
            <person name="Tonon T."/>
            <person name="Barbeyron T."/>
            <person name="Michel G."/>
            <person name="Noel B."/>
            <person name="Valentin K."/>
            <person name="Elias M."/>
            <person name="Artiguenave F."/>
            <person name="Arun A."/>
            <person name="Aury J.M."/>
            <person name="Barbosa-Neto J.F."/>
            <person name="Bothwell J.H."/>
            <person name="Bouget F.Y."/>
            <person name="Brillet L."/>
            <person name="Cabello-Hurtado F."/>
            <person name="Capella-Gutierrez S."/>
            <person name="Charrier B."/>
            <person name="Cladiere L."/>
            <person name="Cock J.M."/>
            <person name="Coelho S.M."/>
            <person name="Colleoni C."/>
            <person name="Czjzek M."/>
            <person name="Da Silva C."/>
            <person name="Delage L."/>
            <person name="Denoeud F."/>
            <person name="Deschamps P."/>
            <person name="Dittami S.M."/>
            <person name="Gabaldon T."/>
            <person name="Gachon C.M."/>
            <person name="Groisillier A."/>
            <person name="Herve C."/>
            <person name="Jabbari K."/>
            <person name="Katinka M."/>
            <person name="Kloareg B."/>
            <person name="Kowalczyk N."/>
            <person name="Labadie K."/>
            <person name="Leblanc C."/>
            <person name="Lopez P.J."/>
            <person name="McLachlan D.H."/>
            <person name="Meslet-Cladiere L."/>
            <person name="Moustafa A."/>
            <person name="Nehr Z."/>
            <person name="Nyvall Collen P."/>
            <person name="Panaud O."/>
            <person name="Partensky F."/>
            <person name="Poulain J."/>
            <person name="Rensing S.A."/>
            <person name="Rousvoal S."/>
            <person name="Samson G."/>
            <person name="Symeonidi A."/>
            <person name="Weissenbach J."/>
            <person name="Zambounis A."/>
            <person name="Wincker P."/>
            <person name="Boyen C."/>
        </authorList>
    </citation>
    <scope>NUCLEOTIDE SEQUENCE [LARGE SCALE GENOMIC DNA]</scope>
    <source>
        <strain evidence="3">cv. Stackhouse</strain>
    </source>
</reference>
<dbReference type="EMBL" id="HG001660">
    <property type="protein sequence ID" value="CDF33848.1"/>
    <property type="molecule type" value="Genomic_DNA"/>
</dbReference>
<organism evidence="2 3">
    <name type="scientific">Chondrus crispus</name>
    <name type="common">Carrageen Irish moss</name>
    <name type="synonym">Polymorpha crispa</name>
    <dbReference type="NCBI Taxonomy" id="2769"/>
    <lineage>
        <taxon>Eukaryota</taxon>
        <taxon>Rhodophyta</taxon>
        <taxon>Florideophyceae</taxon>
        <taxon>Rhodymeniophycidae</taxon>
        <taxon>Gigartinales</taxon>
        <taxon>Gigartinaceae</taxon>
        <taxon>Chondrus</taxon>
    </lineage>
</organism>
<evidence type="ECO:0000256" key="1">
    <source>
        <dbReference type="SAM" id="MobiDB-lite"/>
    </source>
</evidence>
<feature type="region of interest" description="Disordered" evidence="1">
    <location>
        <begin position="41"/>
        <end position="63"/>
    </location>
</feature>
<dbReference type="Gramene" id="CDF33848">
    <property type="protein sequence ID" value="CDF33848"/>
    <property type="gene ID" value="CHC_T00002433001"/>
</dbReference>
<evidence type="ECO:0000313" key="3">
    <source>
        <dbReference type="Proteomes" id="UP000012073"/>
    </source>
</evidence>
<sequence>MSTLGHEVTFSFRKCDTRNCPRSGMHKNVRGTLSQRLMRGPIRSIWNTQNKKKTKVGKPFPKA</sequence>
<evidence type="ECO:0000313" key="2">
    <source>
        <dbReference type="EMBL" id="CDF33848.1"/>
    </source>
</evidence>
<protein>
    <submittedName>
        <fullName evidence="2">Uncharacterized protein</fullName>
    </submittedName>
</protein>
<dbReference type="AlphaFoldDB" id="R7Q7N4"/>
<name>R7Q7N4_CHOCR</name>
<proteinExistence type="predicted"/>
<keyword evidence="3" id="KW-1185">Reference proteome</keyword>